<evidence type="ECO:0000313" key="3">
    <source>
        <dbReference type="Proteomes" id="UP000004756"/>
    </source>
</evidence>
<feature type="compositionally biased region" description="Polar residues" evidence="1">
    <location>
        <begin position="79"/>
        <end position="107"/>
    </location>
</feature>
<name>C0D285_9FIRM</name>
<reference evidence="2 3" key="1">
    <citation type="submission" date="2009-01" db="EMBL/GenBank/DDBJ databases">
        <authorList>
            <person name="Fulton L."/>
            <person name="Clifton S."/>
            <person name="Fulton B."/>
            <person name="Xu J."/>
            <person name="Minx P."/>
            <person name="Pepin K.H."/>
            <person name="Johnson M."/>
            <person name="Bhonagiri V."/>
            <person name="Nash W.E."/>
            <person name="Mardis E.R."/>
            <person name="Wilson R.K."/>
        </authorList>
    </citation>
    <scope>NUCLEOTIDE SEQUENCE [LARGE SCALE GENOMIC DNA]</scope>
    <source>
        <strain evidence="2 3">DSM 15981</strain>
    </source>
</reference>
<feature type="region of interest" description="Disordered" evidence="1">
    <location>
        <begin position="76"/>
        <end position="108"/>
    </location>
</feature>
<dbReference type="AlphaFoldDB" id="C0D285"/>
<organism evidence="2 3">
    <name type="scientific">[Clostridium] asparagiforme DSM 15981</name>
    <dbReference type="NCBI Taxonomy" id="518636"/>
    <lineage>
        <taxon>Bacteria</taxon>
        <taxon>Bacillati</taxon>
        <taxon>Bacillota</taxon>
        <taxon>Clostridia</taxon>
        <taxon>Lachnospirales</taxon>
        <taxon>Lachnospiraceae</taxon>
        <taxon>Enterocloster</taxon>
    </lineage>
</organism>
<reference evidence="2 3" key="2">
    <citation type="submission" date="2009-02" db="EMBL/GenBank/DDBJ databases">
        <title>Draft genome sequence of Clostridium asparagiforme (DSM 15981).</title>
        <authorList>
            <person name="Sudarsanam P."/>
            <person name="Ley R."/>
            <person name="Guruge J."/>
            <person name="Turnbaugh P.J."/>
            <person name="Mahowald M."/>
            <person name="Liep D."/>
            <person name="Gordon J."/>
        </authorList>
    </citation>
    <scope>NUCLEOTIDE SEQUENCE [LARGE SCALE GENOMIC DNA]</scope>
    <source>
        <strain evidence="2 3">DSM 15981</strain>
    </source>
</reference>
<comment type="caution">
    <text evidence="2">The sequence shown here is derived from an EMBL/GenBank/DDBJ whole genome shotgun (WGS) entry which is preliminary data.</text>
</comment>
<dbReference type="EMBL" id="ACCJ01000257">
    <property type="protein sequence ID" value="EEG54568.1"/>
    <property type="molecule type" value="Genomic_DNA"/>
</dbReference>
<sequence>MKRKPGTGQILQFIDFTKVQNAAVLRTIGKVNRRRDGRAARCIYHRNANTVIARVPEVGAGALAHTTAAAVNVAVPAGSKSSGRNKAQGQRQTAQEGEKSFQMTSHSNHIKLKGRHIAVTALEIRI</sequence>
<evidence type="ECO:0000256" key="1">
    <source>
        <dbReference type="SAM" id="MobiDB-lite"/>
    </source>
</evidence>
<protein>
    <submittedName>
        <fullName evidence="2">Uncharacterized protein</fullName>
    </submittedName>
</protein>
<gene>
    <name evidence="2" type="ORF">CLOSTASPAR_03374</name>
</gene>
<proteinExistence type="predicted"/>
<evidence type="ECO:0000313" key="2">
    <source>
        <dbReference type="EMBL" id="EEG54568.1"/>
    </source>
</evidence>
<keyword evidence="3" id="KW-1185">Reference proteome</keyword>
<dbReference type="Proteomes" id="UP000004756">
    <property type="component" value="Unassembled WGS sequence"/>
</dbReference>
<dbReference type="HOGENOM" id="CLU_1977636_0_0_9"/>
<accession>C0D285</accession>